<keyword evidence="4" id="KW-0547">Nucleotide-binding</keyword>
<evidence type="ECO:0000256" key="3">
    <source>
        <dbReference type="ARBA" id="ARBA00022692"/>
    </source>
</evidence>
<evidence type="ECO:0000259" key="10">
    <source>
        <dbReference type="Pfam" id="PF18967"/>
    </source>
</evidence>
<gene>
    <name evidence="11" type="ORF">LPB136_08940</name>
</gene>
<evidence type="ECO:0000256" key="8">
    <source>
        <dbReference type="SAM" id="Phobius"/>
    </source>
</evidence>
<dbReference type="Pfam" id="PF18967">
    <property type="entry name" value="PycTM"/>
    <property type="match status" value="1"/>
</dbReference>
<keyword evidence="2" id="KW-1003">Cell membrane</keyword>
<evidence type="ECO:0000256" key="7">
    <source>
        <dbReference type="ARBA" id="ARBA00023136"/>
    </source>
</evidence>
<dbReference type="InterPro" id="IPR043760">
    <property type="entry name" value="PycTM_dom"/>
</dbReference>
<dbReference type="Proteomes" id="UP000181898">
    <property type="component" value="Chromosome"/>
</dbReference>
<evidence type="ECO:0000313" key="11">
    <source>
        <dbReference type="EMBL" id="APG65473.1"/>
    </source>
</evidence>
<evidence type="ECO:0000256" key="2">
    <source>
        <dbReference type="ARBA" id="ARBA00022475"/>
    </source>
</evidence>
<keyword evidence="5 8" id="KW-1133">Transmembrane helix</keyword>
<dbReference type="SUPFAM" id="SSF109604">
    <property type="entry name" value="HD-domain/PDEase-like"/>
    <property type="match status" value="1"/>
</dbReference>
<evidence type="ECO:0000256" key="5">
    <source>
        <dbReference type="ARBA" id="ARBA00022989"/>
    </source>
</evidence>
<dbReference type="GO" id="GO:0016787">
    <property type="term" value="F:hydrolase activity"/>
    <property type="evidence" value="ECO:0007669"/>
    <property type="project" value="UniProtKB-KW"/>
</dbReference>
<evidence type="ECO:0000256" key="4">
    <source>
        <dbReference type="ARBA" id="ARBA00022741"/>
    </source>
</evidence>
<dbReference type="InterPro" id="IPR003607">
    <property type="entry name" value="HD/PDEase_dom"/>
</dbReference>
<proteinExistence type="predicted"/>
<feature type="transmembrane region" description="Helical" evidence="8">
    <location>
        <begin position="248"/>
        <end position="267"/>
    </location>
</feature>
<feature type="transmembrane region" description="Helical" evidence="8">
    <location>
        <begin position="373"/>
        <end position="395"/>
    </location>
</feature>
<sequence>MDTLISKTENFVINFLNSNLEKSFVYHNVSHTQRVVEKTVELIEILDLSEIEKENLILAAWFHDIGYTKVMDGHETEGVKIAAKFLKENGLASERIEAISQMILSTEMGVEPVSEYEKILNDADCSHLGSKNFSYLTELLRREWELSKDRVLNESDWLKENIDFLTNKHRYYTSTASKIWDKQKSKNLAQLIKTEKKIKTESTKLKHKKEELAHKKSKIELPERGVETMFRVALRNHITLSDIADTKANILLSVNAIIISMALSTLLPKLDNPSNDYLITPSIIFIAFTVASIVLSIMATRPNVTQGKFTKEDVANKKVNLLFFGNFHQMKLQEFEWAMEEMMKDRDYLYSSLTKDLYFLGLVLNRKYSLLRLTYTVFMIGILVSVIAFVFAFYAQGKA</sequence>
<comment type="subcellular location">
    <subcellularLocation>
        <location evidence="1">Cell membrane</location>
    </subcellularLocation>
</comment>
<feature type="transmembrane region" description="Helical" evidence="8">
    <location>
        <begin position="279"/>
        <end position="299"/>
    </location>
</feature>
<dbReference type="STRING" id="1850252.LPB136_08940"/>
<dbReference type="EMBL" id="CP018155">
    <property type="protein sequence ID" value="APG65473.1"/>
    <property type="molecule type" value="Genomic_DNA"/>
</dbReference>
<organism evidence="11 12">
    <name type="scientific">Tenacibaculum todarodis</name>
    <dbReference type="NCBI Taxonomy" id="1850252"/>
    <lineage>
        <taxon>Bacteria</taxon>
        <taxon>Pseudomonadati</taxon>
        <taxon>Bacteroidota</taxon>
        <taxon>Flavobacteriia</taxon>
        <taxon>Flavobacteriales</taxon>
        <taxon>Flavobacteriaceae</taxon>
        <taxon>Tenacibaculum</taxon>
    </lineage>
</organism>
<keyword evidence="7 8" id="KW-0472">Membrane</keyword>
<keyword evidence="3 8" id="KW-0812">Transmembrane</keyword>
<dbReference type="Gene3D" id="1.10.3210.10">
    <property type="entry name" value="Hypothetical protein af1432"/>
    <property type="match status" value="1"/>
</dbReference>
<feature type="domain" description="Pycsar effector protein" evidence="10">
    <location>
        <begin position="231"/>
        <end position="391"/>
    </location>
</feature>
<dbReference type="RefSeq" id="WP_072555997.1">
    <property type="nucleotide sequence ID" value="NZ_CP018155.1"/>
</dbReference>
<evidence type="ECO:0000259" key="9">
    <source>
        <dbReference type="Pfam" id="PF01966"/>
    </source>
</evidence>
<keyword evidence="6" id="KW-0051">Antiviral defense</keyword>
<keyword evidence="12" id="KW-1185">Reference proteome</keyword>
<dbReference type="OrthoDB" id="5728337at2"/>
<evidence type="ECO:0000313" key="12">
    <source>
        <dbReference type="Proteomes" id="UP000181898"/>
    </source>
</evidence>
<dbReference type="InterPro" id="IPR006674">
    <property type="entry name" value="HD_domain"/>
</dbReference>
<protein>
    <submittedName>
        <fullName evidence="11">Phosphohydrolase</fullName>
    </submittedName>
</protein>
<reference evidence="11 12" key="1">
    <citation type="submission" date="2016-11" db="EMBL/GenBank/DDBJ databases">
        <title>Tenacibaculum sp. LPB0136, isolated from marine environment.</title>
        <authorList>
            <person name="Kim E."/>
            <person name="Yi H."/>
        </authorList>
    </citation>
    <scope>NUCLEOTIDE SEQUENCE [LARGE SCALE GENOMIC DNA]</scope>
    <source>
        <strain evidence="11 12">LPB0136</strain>
    </source>
</reference>
<evidence type="ECO:0000256" key="1">
    <source>
        <dbReference type="ARBA" id="ARBA00004236"/>
    </source>
</evidence>
<accession>A0A1L3JK55</accession>
<dbReference type="AlphaFoldDB" id="A0A1L3JK55"/>
<dbReference type="KEGG" id="ten:LPB136_08940"/>
<keyword evidence="11" id="KW-0378">Hydrolase</keyword>
<evidence type="ECO:0000256" key="6">
    <source>
        <dbReference type="ARBA" id="ARBA00023118"/>
    </source>
</evidence>
<dbReference type="CDD" id="cd00077">
    <property type="entry name" value="HDc"/>
    <property type="match status" value="1"/>
</dbReference>
<dbReference type="Pfam" id="PF01966">
    <property type="entry name" value="HD"/>
    <property type="match status" value="1"/>
</dbReference>
<dbReference type="GO" id="GO:0000166">
    <property type="term" value="F:nucleotide binding"/>
    <property type="evidence" value="ECO:0007669"/>
    <property type="project" value="UniProtKB-KW"/>
</dbReference>
<name>A0A1L3JK55_9FLAO</name>
<feature type="domain" description="HD" evidence="9">
    <location>
        <begin position="30"/>
        <end position="125"/>
    </location>
</feature>
<dbReference type="GO" id="GO:0051607">
    <property type="term" value="P:defense response to virus"/>
    <property type="evidence" value="ECO:0007669"/>
    <property type="project" value="UniProtKB-KW"/>
</dbReference>
<dbReference type="GO" id="GO:0005886">
    <property type="term" value="C:plasma membrane"/>
    <property type="evidence" value="ECO:0007669"/>
    <property type="project" value="UniProtKB-SubCell"/>
</dbReference>